<evidence type="ECO:0000259" key="3">
    <source>
        <dbReference type="PROSITE" id="PS51186"/>
    </source>
</evidence>
<dbReference type="Pfam" id="PF00583">
    <property type="entry name" value="Acetyltransf_1"/>
    <property type="match status" value="1"/>
</dbReference>
<evidence type="ECO:0000313" key="5">
    <source>
        <dbReference type="Proteomes" id="UP000181997"/>
    </source>
</evidence>
<keyword evidence="1" id="KW-0808">Transferase</keyword>
<organism evidence="4 5">
    <name type="scientific">[Bacillus] enclensis</name>
    <dbReference type="NCBI Taxonomy" id="1402860"/>
    <lineage>
        <taxon>Bacteria</taxon>
        <taxon>Bacillati</taxon>
        <taxon>Bacillota</taxon>
        <taxon>Bacilli</taxon>
        <taxon>Bacillales</taxon>
        <taxon>Bacillaceae</taxon>
        <taxon>Rossellomorea</taxon>
    </lineage>
</organism>
<dbReference type="InterPro" id="IPR050832">
    <property type="entry name" value="Bact_Acetyltransf"/>
</dbReference>
<dbReference type="InterPro" id="IPR016181">
    <property type="entry name" value="Acyl_CoA_acyltransferase"/>
</dbReference>
<evidence type="ECO:0000256" key="1">
    <source>
        <dbReference type="ARBA" id="ARBA00022679"/>
    </source>
</evidence>
<dbReference type="PROSITE" id="PS51186">
    <property type="entry name" value="GNAT"/>
    <property type="match status" value="1"/>
</dbReference>
<dbReference type="Proteomes" id="UP000181997">
    <property type="component" value="Unassembled WGS sequence"/>
</dbReference>
<dbReference type="Gene3D" id="3.40.630.30">
    <property type="match status" value="1"/>
</dbReference>
<dbReference type="CDD" id="cd04301">
    <property type="entry name" value="NAT_SF"/>
    <property type="match status" value="1"/>
</dbReference>
<dbReference type="SUPFAM" id="SSF55729">
    <property type="entry name" value="Acyl-CoA N-acyltransferases (Nat)"/>
    <property type="match status" value="1"/>
</dbReference>
<evidence type="ECO:0000313" key="4">
    <source>
        <dbReference type="EMBL" id="SCB73370.1"/>
    </source>
</evidence>
<dbReference type="PANTHER" id="PTHR43877">
    <property type="entry name" value="AMINOALKYLPHOSPHONATE N-ACETYLTRANSFERASE-RELATED-RELATED"/>
    <property type="match status" value="1"/>
</dbReference>
<dbReference type="RefSeq" id="WP_058297082.1">
    <property type="nucleotide sequence ID" value="NZ_FMAU01000001.1"/>
</dbReference>
<keyword evidence="4" id="KW-0687">Ribonucleoprotein</keyword>
<dbReference type="GO" id="GO:0016747">
    <property type="term" value="F:acyltransferase activity, transferring groups other than amino-acyl groups"/>
    <property type="evidence" value="ECO:0007669"/>
    <property type="project" value="InterPro"/>
</dbReference>
<keyword evidence="5" id="KW-1185">Reference proteome</keyword>
<dbReference type="EMBL" id="FMAU01000001">
    <property type="protein sequence ID" value="SCB73370.1"/>
    <property type="molecule type" value="Genomic_DNA"/>
</dbReference>
<evidence type="ECO:0000256" key="2">
    <source>
        <dbReference type="ARBA" id="ARBA00023315"/>
    </source>
</evidence>
<dbReference type="InterPro" id="IPR000182">
    <property type="entry name" value="GNAT_dom"/>
</dbReference>
<keyword evidence="4" id="KW-0689">Ribosomal protein</keyword>
<dbReference type="OrthoDB" id="9776689at2"/>
<proteinExistence type="predicted"/>
<feature type="domain" description="N-acetyltransferase" evidence="3">
    <location>
        <begin position="8"/>
        <end position="159"/>
    </location>
</feature>
<dbReference type="GO" id="GO:0005840">
    <property type="term" value="C:ribosome"/>
    <property type="evidence" value="ECO:0007669"/>
    <property type="project" value="UniProtKB-KW"/>
</dbReference>
<name>A0A0V8HP79_9BACI</name>
<keyword evidence="2" id="KW-0012">Acyltransferase</keyword>
<protein>
    <submittedName>
        <fullName evidence="4">Ribosomal protein S18 acetylase RimI</fullName>
    </submittedName>
</protein>
<reference evidence="5" key="1">
    <citation type="submission" date="2016-08" db="EMBL/GenBank/DDBJ databases">
        <authorList>
            <person name="Varghese N."/>
            <person name="Submissions Spin"/>
        </authorList>
    </citation>
    <scope>NUCLEOTIDE SEQUENCE [LARGE SCALE GENOMIC DNA]</scope>
    <source>
        <strain evidence="5">SGD-1123</strain>
    </source>
</reference>
<sequence length="1027" mass="116729">MKTTLEKVRIVEYHEGLAKGIAKMWNESRENWGGDSTVTTEQDVIEKEANSSNLHLYLAMVGDEVVGYCGLSQYREDEGAMYIPLLNVHPDYHGLKIGKQLVLKALEKTIELKWPRLDLFTWPGNTKAVPLYKKCGFFWEDRDDTTHLMNFIPSVLQVDWLKPFFEKHDWYSASQRIIEVKPDGIKDKDHTYYEYKWEAGDEFVRVQFERTGRGIRLIETQELLVEMKLPDFKLLEKEEHLVSYRVVNKTTTPVDVSIWGMSTEIVNHSFIGKETVEGEWTGEYPAVLTLPDREPSPWKTHPVVSANIEVDGKLFPLKMGVYPKQAGKLHLRTVNKHWRQNQKAVLHLDIESQLEDDAHWTVKLPHSHVVKWSQAEINAEIKGKSRISVPLHAELLKNGFYSEEVKIEVVKKDGESFEFSSRLALEFPGLGARFGGESEYHWKAFTGPYFVEIEKRNHFVKIGSVLSKQSPTILFTPRLGKPFSEEFSKKEASSVEYIETPEAFVVKTTLESEAFPSVVLNTYFKLYGSGIVDIKHEVVNKSKETKEQLYLIQPLPIEFKGMAIPQKEGVVIGDEVMMPFMDYIRDKEISERWLFTSGANGETKGLAWPEGAIGRKNDWHFAIEYKVDPVQSQGEVCLGPIQVGINTAPSWKEWRSLVLGDDMKRLEECPLYSLEPSDGNLVSAAGDHAGYSFRSMLTPYLDGTLELKNEDESMDKTVTKKDETTDVNVELHHREAGLKRIKGKFHSQGQRASFETISMVTGEKEIIEIVEKADGWTVDNGVLSFKAAEGYYPGIYSLMYKNKEFLHHQYPAPGPKAWWNPWGGGIRYTFMNVSPYSMLKEPTSVNPVTKQDSNGNSWRGLAVTTVLKEHESMKGITLRQYALTLPEVPVLAFYCEIEQESGRTFTGESVDLEVFFKPGETLTSSFVKLPSDGKFDTYYAGIEEFVIGDSPFIQAGSDERKEQAMLIHPDSAKMTEVYINQEVLVAASSEEWTAASGESVKVKPTMMVLGEEDLSGAYKQLRKISFN</sequence>
<gene>
    <name evidence="4" type="ORF">GA0061094_0143</name>
</gene>
<dbReference type="AlphaFoldDB" id="A0A0V8HP79"/>
<accession>A0A0V8HP79</accession>